<keyword evidence="2 7" id="KW-0813">Transport</keyword>
<dbReference type="Proteomes" id="UP000670947">
    <property type="component" value="Unassembled WGS sequence"/>
</dbReference>
<feature type="transmembrane region" description="Helical" evidence="7">
    <location>
        <begin position="59"/>
        <end position="79"/>
    </location>
</feature>
<evidence type="ECO:0000256" key="5">
    <source>
        <dbReference type="ARBA" id="ARBA00022989"/>
    </source>
</evidence>
<keyword evidence="4 7" id="KW-0812">Transmembrane</keyword>
<reference evidence="9 10" key="1">
    <citation type="submission" date="2021-03" db="EMBL/GenBank/DDBJ databases">
        <title>Paenibacillus artemisicola MWE-103 whole genome sequence.</title>
        <authorList>
            <person name="Ham Y.J."/>
        </authorList>
    </citation>
    <scope>NUCLEOTIDE SEQUENCE [LARGE SCALE GENOMIC DNA]</scope>
    <source>
        <strain evidence="9 10">MWE-103</strain>
    </source>
</reference>
<evidence type="ECO:0000313" key="10">
    <source>
        <dbReference type="Proteomes" id="UP000670947"/>
    </source>
</evidence>
<dbReference type="CDD" id="cd06261">
    <property type="entry name" value="TM_PBP2"/>
    <property type="match status" value="1"/>
</dbReference>
<comment type="subcellular location">
    <subcellularLocation>
        <location evidence="1 7">Cell membrane</location>
        <topology evidence="1 7">Multi-pass membrane protein</topology>
    </subcellularLocation>
</comment>
<dbReference type="EMBL" id="JAGGDJ010000038">
    <property type="protein sequence ID" value="MBO7747682.1"/>
    <property type="molecule type" value="Genomic_DNA"/>
</dbReference>
<gene>
    <name evidence="9" type="ORF">I8J29_26185</name>
</gene>
<evidence type="ECO:0000313" key="9">
    <source>
        <dbReference type="EMBL" id="MBO7747682.1"/>
    </source>
</evidence>
<feature type="transmembrane region" description="Helical" evidence="7">
    <location>
        <begin position="248"/>
        <end position="270"/>
    </location>
</feature>
<keyword evidence="10" id="KW-1185">Reference proteome</keyword>
<dbReference type="Gene3D" id="1.10.3720.10">
    <property type="entry name" value="MetI-like"/>
    <property type="match status" value="1"/>
</dbReference>
<keyword evidence="5 7" id="KW-1133">Transmembrane helix</keyword>
<dbReference type="SUPFAM" id="SSF160964">
    <property type="entry name" value="MalF N-terminal region-like"/>
    <property type="match status" value="1"/>
</dbReference>
<proteinExistence type="inferred from homology"/>
<dbReference type="PANTHER" id="PTHR30193">
    <property type="entry name" value="ABC TRANSPORTER PERMEASE PROTEIN"/>
    <property type="match status" value="1"/>
</dbReference>
<dbReference type="InterPro" id="IPR035906">
    <property type="entry name" value="MetI-like_sf"/>
</dbReference>
<protein>
    <submittedName>
        <fullName evidence="9">Sugar ABC transporter permease</fullName>
    </submittedName>
</protein>
<evidence type="ECO:0000256" key="4">
    <source>
        <dbReference type="ARBA" id="ARBA00022692"/>
    </source>
</evidence>
<evidence type="ECO:0000256" key="2">
    <source>
        <dbReference type="ARBA" id="ARBA00022448"/>
    </source>
</evidence>
<evidence type="ECO:0000259" key="8">
    <source>
        <dbReference type="PROSITE" id="PS50928"/>
    </source>
</evidence>
<keyword evidence="3" id="KW-1003">Cell membrane</keyword>
<comment type="caution">
    <text evidence="9">The sequence shown here is derived from an EMBL/GenBank/DDBJ whole genome shotgun (WGS) entry which is preliminary data.</text>
</comment>
<sequence>MIAPGVLLLVVFTFYPIVYGLPLAFTNYSALDATKWIGLSNFRRAFADPDFYTALRNSLLYVVVVPVIQLLAILMAVLVNTKLKFVGFFRVAYFVPVVTSMVAAAIAWKWMYEEQGILNYILRSLGLIRHDIAFMVEPKLALGGVMLVTIWKGLGYYMMIYLAGLQSIPGELQEAARIDGANRWQVVRRITIPLLMPFVLLCSLLSVMGAIRVFDEIFVMHGPKGDPIDSTLVASVYTYKVAFQDFDFGYAAAIGLVVAVIILAFSLVLFRYTRKGGLTYYE</sequence>
<evidence type="ECO:0000256" key="6">
    <source>
        <dbReference type="ARBA" id="ARBA00023136"/>
    </source>
</evidence>
<dbReference type="PROSITE" id="PS50928">
    <property type="entry name" value="ABC_TM1"/>
    <property type="match status" value="1"/>
</dbReference>
<organism evidence="9 10">
    <name type="scientific">Paenibacillus artemisiicola</name>
    <dbReference type="NCBI Taxonomy" id="1172618"/>
    <lineage>
        <taxon>Bacteria</taxon>
        <taxon>Bacillati</taxon>
        <taxon>Bacillota</taxon>
        <taxon>Bacilli</taxon>
        <taxon>Bacillales</taxon>
        <taxon>Paenibacillaceae</taxon>
        <taxon>Paenibacillus</taxon>
    </lineage>
</organism>
<feature type="domain" description="ABC transmembrane type-1" evidence="8">
    <location>
        <begin position="55"/>
        <end position="269"/>
    </location>
</feature>
<dbReference type="SUPFAM" id="SSF161098">
    <property type="entry name" value="MetI-like"/>
    <property type="match status" value="1"/>
</dbReference>
<keyword evidence="6 7" id="KW-0472">Membrane</keyword>
<evidence type="ECO:0000256" key="7">
    <source>
        <dbReference type="RuleBase" id="RU363032"/>
    </source>
</evidence>
<feature type="transmembrane region" description="Helical" evidence="7">
    <location>
        <begin position="91"/>
        <end position="112"/>
    </location>
</feature>
<name>A0ABS3WHB4_9BACL</name>
<feature type="transmembrane region" description="Helical" evidence="7">
    <location>
        <begin position="192"/>
        <end position="214"/>
    </location>
</feature>
<evidence type="ECO:0000256" key="3">
    <source>
        <dbReference type="ARBA" id="ARBA00022475"/>
    </source>
</evidence>
<accession>A0ABS3WHB4</accession>
<dbReference type="InterPro" id="IPR051393">
    <property type="entry name" value="ABC_transporter_permease"/>
</dbReference>
<evidence type="ECO:0000256" key="1">
    <source>
        <dbReference type="ARBA" id="ARBA00004651"/>
    </source>
</evidence>
<dbReference type="PANTHER" id="PTHR30193:SF44">
    <property type="entry name" value="LACTOSE TRANSPORT SYSTEM PERMEASE PROTEIN LACF"/>
    <property type="match status" value="1"/>
</dbReference>
<dbReference type="Pfam" id="PF00528">
    <property type="entry name" value="BPD_transp_1"/>
    <property type="match status" value="1"/>
</dbReference>
<comment type="similarity">
    <text evidence="7">Belongs to the binding-protein-dependent transport system permease family.</text>
</comment>
<dbReference type="InterPro" id="IPR000515">
    <property type="entry name" value="MetI-like"/>
</dbReference>